<keyword evidence="3 4" id="KW-0472">Membrane</keyword>
<organism evidence="6 7">
    <name type="scientific">Temperatibacter marinus</name>
    <dbReference type="NCBI Taxonomy" id="1456591"/>
    <lineage>
        <taxon>Bacteria</taxon>
        <taxon>Pseudomonadati</taxon>
        <taxon>Pseudomonadota</taxon>
        <taxon>Alphaproteobacteria</taxon>
        <taxon>Kordiimonadales</taxon>
        <taxon>Temperatibacteraceae</taxon>
        <taxon>Temperatibacter</taxon>
    </lineage>
</organism>
<evidence type="ECO:0000256" key="2">
    <source>
        <dbReference type="ARBA" id="ARBA00022989"/>
    </source>
</evidence>
<evidence type="ECO:0000313" key="6">
    <source>
        <dbReference type="EMBL" id="WND03993.1"/>
    </source>
</evidence>
<dbReference type="KEGG" id="tmk:QGN29_06345"/>
<evidence type="ECO:0000259" key="5">
    <source>
        <dbReference type="PROSITE" id="PS51503"/>
    </source>
</evidence>
<name>A0AA52EIX2_9PROT</name>
<keyword evidence="7" id="KW-1185">Reference proteome</keyword>
<accession>A0AA52EIX2</accession>
<dbReference type="RefSeq" id="WP_310799857.1">
    <property type="nucleotide sequence ID" value="NZ_CP123872.1"/>
</dbReference>
<sequence length="65" mass="7190">MTQFFFIIAILFALATLGFLLFGVGRMSQQGVENAKKSNKLMRYRILFQGLAVLALFLLAMAASS</sequence>
<evidence type="ECO:0000256" key="1">
    <source>
        <dbReference type="ARBA" id="ARBA00022692"/>
    </source>
</evidence>
<dbReference type="Pfam" id="PF04588">
    <property type="entry name" value="HIG_1_N"/>
    <property type="match status" value="1"/>
</dbReference>
<evidence type="ECO:0000313" key="7">
    <source>
        <dbReference type="Proteomes" id="UP001268683"/>
    </source>
</evidence>
<keyword evidence="1 4" id="KW-0812">Transmembrane</keyword>
<evidence type="ECO:0000256" key="4">
    <source>
        <dbReference type="SAM" id="Phobius"/>
    </source>
</evidence>
<feature type="transmembrane region" description="Helical" evidence="4">
    <location>
        <begin position="6"/>
        <end position="25"/>
    </location>
</feature>
<reference evidence="6" key="1">
    <citation type="submission" date="2023-04" db="EMBL/GenBank/DDBJ databases">
        <title>Complete genome sequence of Temperatibacter marinus.</title>
        <authorList>
            <person name="Rong J.-C."/>
            <person name="Yi M.-L."/>
            <person name="Zhao Q."/>
        </authorList>
    </citation>
    <scope>NUCLEOTIDE SEQUENCE</scope>
    <source>
        <strain evidence="6">NBRC 110045</strain>
    </source>
</reference>
<keyword evidence="2 4" id="KW-1133">Transmembrane helix</keyword>
<dbReference type="Gene3D" id="6.10.140.1320">
    <property type="match status" value="1"/>
</dbReference>
<feature type="domain" description="HIG1" evidence="5">
    <location>
        <begin position="1"/>
        <end position="65"/>
    </location>
</feature>
<dbReference type="Proteomes" id="UP001268683">
    <property type="component" value="Chromosome"/>
</dbReference>
<dbReference type="EMBL" id="CP123872">
    <property type="protein sequence ID" value="WND03993.1"/>
    <property type="molecule type" value="Genomic_DNA"/>
</dbReference>
<dbReference type="InterPro" id="IPR007667">
    <property type="entry name" value="Hypoxia_induced_domain"/>
</dbReference>
<proteinExistence type="predicted"/>
<dbReference type="AlphaFoldDB" id="A0AA52EIX2"/>
<dbReference type="PROSITE" id="PS51503">
    <property type="entry name" value="HIG1"/>
    <property type="match status" value="1"/>
</dbReference>
<evidence type="ECO:0000256" key="3">
    <source>
        <dbReference type="ARBA" id="ARBA00023136"/>
    </source>
</evidence>
<feature type="transmembrane region" description="Helical" evidence="4">
    <location>
        <begin position="46"/>
        <end position="64"/>
    </location>
</feature>
<protein>
    <submittedName>
        <fullName evidence="6">HIG1 domain-containing protein</fullName>
    </submittedName>
</protein>
<gene>
    <name evidence="6" type="ORF">QGN29_06345</name>
</gene>